<dbReference type="InterPro" id="IPR029017">
    <property type="entry name" value="Enolase-like_N"/>
</dbReference>
<dbReference type="SUPFAM" id="SSF51604">
    <property type="entry name" value="Enolase C-terminal domain-like"/>
    <property type="match status" value="1"/>
</dbReference>
<dbReference type="SMART" id="SM00922">
    <property type="entry name" value="MR_MLE"/>
    <property type="match status" value="1"/>
</dbReference>
<dbReference type="EMBL" id="JBHUGZ010000016">
    <property type="protein sequence ID" value="MFD1985409.1"/>
    <property type="molecule type" value="Genomic_DNA"/>
</dbReference>
<dbReference type="SFLD" id="SFLDG00180">
    <property type="entry name" value="muconate_cycloisomerase"/>
    <property type="match status" value="1"/>
</dbReference>
<accession>A0ABW4UIB9</accession>
<dbReference type="InterPro" id="IPR034593">
    <property type="entry name" value="DgoD-like"/>
</dbReference>
<evidence type="ECO:0000313" key="5">
    <source>
        <dbReference type="Proteomes" id="UP001597405"/>
    </source>
</evidence>
<dbReference type="PANTHER" id="PTHR48080">
    <property type="entry name" value="D-GALACTONATE DEHYDRATASE-RELATED"/>
    <property type="match status" value="1"/>
</dbReference>
<dbReference type="InterPro" id="IPR013341">
    <property type="entry name" value="Mandelate_racemase_N_dom"/>
</dbReference>
<dbReference type="InterPro" id="IPR013342">
    <property type="entry name" value="Mandelate_racemase_C"/>
</dbReference>
<feature type="domain" description="Mandelate racemase/muconate lactonizing enzyme C-terminal" evidence="3">
    <location>
        <begin position="146"/>
        <end position="239"/>
    </location>
</feature>
<dbReference type="RefSeq" id="WP_379101745.1">
    <property type="nucleotide sequence ID" value="NZ_JBHUGZ010000016.1"/>
</dbReference>
<dbReference type="Pfam" id="PF13378">
    <property type="entry name" value="MR_MLE_C"/>
    <property type="match status" value="1"/>
</dbReference>
<organism evidence="4 5">
    <name type="scientific">Mesorhizobium newzealandense</name>
    <dbReference type="NCBI Taxonomy" id="1300302"/>
    <lineage>
        <taxon>Bacteria</taxon>
        <taxon>Pseudomonadati</taxon>
        <taxon>Pseudomonadota</taxon>
        <taxon>Alphaproteobacteria</taxon>
        <taxon>Hyphomicrobiales</taxon>
        <taxon>Phyllobacteriaceae</taxon>
        <taxon>Mesorhizobium</taxon>
    </lineage>
</organism>
<proteinExistence type="inferred from homology"/>
<comment type="caution">
    <text evidence="4">The sequence shown here is derived from an EMBL/GenBank/DDBJ whole genome shotgun (WGS) entry which is preliminary data.</text>
</comment>
<evidence type="ECO:0000256" key="1">
    <source>
        <dbReference type="ARBA" id="ARBA00008031"/>
    </source>
</evidence>
<dbReference type="PANTHER" id="PTHR48080:SF3">
    <property type="entry name" value="ENOLASE SUPERFAMILY MEMBER DDB_G0284701"/>
    <property type="match status" value="1"/>
</dbReference>
<name>A0ABW4UIB9_9HYPH</name>
<evidence type="ECO:0000259" key="3">
    <source>
        <dbReference type="SMART" id="SM00922"/>
    </source>
</evidence>
<dbReference type="Pfam" id="PF02746">
    <property type="entry name" value="MR_MLE_N"/>
    <property type="match status" value="1"/>
</dbReference>
<dbReference type="Gene3D" id="3.20.20.120">
    <property type="entry name" value="Enolase-like C-terminal domain"/>
    <property type="match status" value="1"/>
</dbReference>
<keyword evidence="2" id="KW-0479">Metal-binding</keyword>
<dbReference type="InterPro" id="IPR029065">
    <property type="entry name" value="Enolase_C-like"/>
</dbReference>
<evidence type="ECO:0000313" key="4">
    <source>
        <dbReference type="EMBL" id="MFD1985409.1"/>
    </source>
</evidence>
<protein>
    <submittedName>
        <fullName evidence="4">Mandelate racemase/muconate lactonizing enzyme family protein</fullName>
    </submittedName>
</protein>
<reference evidence="5" key="1">
    <citation type="journal article" date="2019" name="Int. J. Syst. Evol. Microbiol.">
        <title>The Global Catalogue of Microorganisms (GCM) 10K type strain sequencing project: providing services to taxonomists for standard genome sequencing and annotation.</title>
        <authorList>
            <consortium name="The Broad Institute Genomics Platform"/>
            <consortium name="The Broad Institute Genome Sequencing Center for Infectious Disease"/>
            <person name="Wu L."/>
            <person name="Ma J."/>
        </authorList>
    </citation>
    <scope>NUCLEOTIDE SEQUENCE [LARGE SCALE GENOMIC DNA]</scope>
    <source>
        <strain evidence="5">CGMCC 1.16225</strain>
    </source>
</reference>
<dbReference type="SFLD" id="SFLDS00001">
    <property type="entry name" value="Enolase"/>
    <property type="match status" value="1"/>
</dbReference>
<evidence type="ECO:0000256" key="2">
    <source>
        <dbReference type="ARBA" id="ARBA00022723"/>
    </source>
</evidence>
<comment type="similarity">
    <text evidence="1">Belongs to the mandelate racemase/muconate lactonizing enzyme family.</text>
</comment>
<sequence length="371" mass="41090">MKITGLAAYRVVLDKWGVETRYTHALKISIPLETTVLLIDTDEGLVGWGETMTPPSYYLPTSPQTARAGLDLIAPILLGADPCNHRARMEEIAFAMRGHKPTKSVIDMALWDLVGKARGLPLVDLWGGRVVEDMPVLCLVSTGTPDEQLAEIADFRAQGYKLFQIKIGDRSPSEEIARIRTCQGDMREGERCWFDANRAWTIDQAMRIMPLCRDLAPLFEQPCESYEECLTVARHTGMGLMLDEAIEDQPSFIRAARDGIINVAVLKMGSTGGISQHRHLTELGLRLRIPMRIEDFYGTGLTLAAVAHLAQGLPEAACFGLYDYYLPEVPLVKNPFRVVDGRVNVPNDCGPGLGVDVDLEVLGDPIMEWRA</sequence>
<gene>
    <name evidence="4" type="ORF">ACFSOZ_23105</name>
</gene>
<dbReference type="Proteomes" id="UP001597405">
    <property type="component" value="Unassembled WGS sequence"/>
</dbReference>
<dbReference type="SUPFAM" id="SSF54826">
    <property type="entry name" value="Enolase N-terminal domain-like"/>
    <property type="match status" value="1"/>
</dbReference>
<keyword evidence="5" id="KW-1185">Reference proteome</keyword>
<dbReference type="InterPro" id="IPR036849">
    <property type="entry name" value="Enolase-like_C_sf"/>
</dbReference>
<dbReference type="Gene3D" id="3.30.390.10">
    <property type="entry name" value="Enolase-like, N-terminal domain"/>
    <property type="match status" value="1"/>
</dbReference>